<gene>
    <name evidence="2" type="ORF">DSL99_1317</name>
</gene>
<evidence type="ECO:0000313" key="2">
    <source>
        <dbReference type="EMBL" id="RXG32014.1"/>
    </source>
</evidence>
<sequence>MQIEMCRSDSAAVLLWSSATRSGQPNDAMQIVPKNKARRGGRA</sequence>
<name>A0A4Q0PNL4_9FLAO</name>
<protein>
    <submittedName>
        <fullName evidence="2">Uncharacterized protein</fullName>
    </submittedName>
</protein>
<proteinExistence type="predicted"/>
<dbReference type="AlphaFoldDB" id="A0A4Q0PNL4"/>
<comment type="caution">
    <text evidence="2">The sequence shown here is derived from an EMBL/GenBank/DDBJ whole genome shotgun (WGS) entry which is preliminary data.</text>
</comment>
<dbReference type="STRING" id="1122159.SAMN02745246_01374"/>
<dbReference type="Proteomes" id="UP000290608">
    <property type="component" value="Unassembled WGS sequence"/>
</dbReference>
<evidence type="ECO:0000256" key="1">
    <source>
        <dbReference type="SAM" id="MobiDB-lite"/>
    </source>
</evidence>
<reference evidence="2 3" key="1">
    <citation type="submission" date="2018-07" db="EMBL/GenBank/DDBJ databases">
        <title>Leeuwenhoekiella genomics.</title>
        <authorList>
            <person name="Tahon G."/>
            <person name="Willems A."/>
        </authorList>
    </citation>
    <scope>NUCLEOTIDE SEQUENCE [LARGE SCALE GENOMIC DNA]</scope>
    <source>
        <strain evidence="2 3">LMG 1345</strain>
    </source>
</reference>
<organism evidence="2 3">
    <name type="scientific">Leeuwenhoekiella marinoflava</name>
    <dbReference type="NCBI Taxonomy" id="988"/>
    <lineage>
        <taxon>Bacteria</taxon>
        <taxon>Pseudomonadati</taxon>
        <taxon>Bacteroidota</taxon>
        <taxon>Flavobacteriia</taxon>
        <taxon>Flavobacteriales</taxon>
        <taxon>Flavobacteriaceae</taxon>
        <taxon>Leeuwenhoekiella</taxon>
    </lineage>
</organism>
<evidence type="ECO:0000313" key="3">
    <source>
        <dbReference type="Proteomes" id="UP000290608"/>
    </source>
</evidence>
<accession>A0A4Q0PNL4</accession>
<feature type="region of interest" description="Disordered" evidence="1">
    <location>
        <begin position="22"/>
        <end position="43"/>
    </location>
</feature>
<dbReference type="EMBL" id="QOVL01000005">
    <property type="protein sequence ID" value="RXG32014.1"/>
    <property type="molecule type" value="Genomic_DNA"/>
</dbReference>